<evidence type="ECO:0008006" key="3">
    <source>
        <dbReference type="Google" id="ProtNLM"/>
    </source>
</evidence>
<dbReference type="EMBL" id="JBBUKT010000005">
    <property type="protein sequence ID" value="MEK7951686.1"/>
    <property type="molecule type" value="Genomic_DNA"/>
</dbReference>
<evidence type="ECO:0000313" key="2">
    <source>
        <dbReference type="Proteomes" id="UP001371305"/>
    </source>
</evidence>
<dbReference type="InterPro" id="IPR029063">
    <property type="entry name" value="SAM-dependent_MTases_sf"/>
</dbReference>
<comment type="caution">
    <text evidence="1">The sequence shown here is derived from an EMBL/GenBank/DDBJ whole genome shotgun (WGS) entry which is preliminary data.</text>
</comment>
<sequence>MIKQFVRDLHYALNNREHAIFTHLLPEEKRERLAAFANRFENFIETGTYLGETAAAMAKVYRNVHTVEIHEDLYHNATERLRQHGNVTTHHGNSSDILPRILDQLSGPAVFWLDAHYSGPKTGRITRSQQTPIEEELSQIFATGSSEHLIFIDDARLFVGKDSYPKLGRLWKFVRTHSPYSMTVRDDIIRLAVDRERF</sequence>
<protein>
    <recommendedName>
        <fullName evidence="3">Class I SAM-dependent methyltransferase</fullName>
    </recommendedName>
</protein>
<evidence type="ECO:0000313" key="1">
    <source>
        <dbReference type="EMBL" id="MEK7951686.1"/>
    </source>
</evidence>
<dbReference type="Proteomes" id="UP001371305">
    <property type="component" value="Unassembled WGS sequence"/>
</dbReference>
<accession>A0ABU9AVB5</accession>
<dbReference type="SUPFAM" id="SSF53335">
    <property type="entry name" value="S-adenosyl-L-methionine-dependent methyltransferases"/>
    <property type="match status" value="1"/>
</dbReference>
<dbReference type="RefSeq" id="WP_341405351.1">
    <property type="nucleotide sequence ID" value="NZ_JBBUKT010000005.1"/>
</dbReference>
<keyword evidence="2" id="KW-1185">Reference proteome</keyword>
<gene>
    <name evidence="1" type="ORF">WKV53_14305</name>
</gene>
<name>A0ABU9AVB5_9BACT</name>
<proteinExistence type="predicted"/>
<dbReference type="Gene3D" id="3.40.50.150">
    <property type="entry name" value="Vaccinia Virus protein VP39"/>
    <property type="match status" value="1"/>
</dbReference>
<reference evidence="1 2" key="1">
    <citation type="submission" date="2024-04" db="EMBL/GenBank/DDBJ databases">
        <title>Luteolibacter sp. isolated from soil.</title>
        <authorList>
            <person name="An J."/>
        </authorList>
    </citation>
    <scope>NUCLEOTIDE SEQUENCE [LARGE SCALE GENOMIC DNA]</scope>
    <source>
        <strain evidence="1 2">Y139</strain>
    </source>
</reference>
<organism evidence="1 2">
    <name type="scientific">Luteolibacter soli</name>
    <dbReference type="NCBI Taxonomy" id="3135280"/>
    <lineage>
        <taxon>Bacteria</taxon>
        <taxon>Pseudomonadati</taxon>
        <taxon>Verrucomicrobiota</taxon>
        <taxon>Verrucomicrobiia</taxon>
        <taxon>Verrucomicrobiales</taxon>
        <taxon>Verrucomicrobiaceae</taxon>
        <taxon>Luteolibacter</taxon>
    </lineage>
</organism>